<reference evidence="1" key="1">
    <citation type="submission" date="2020-08" db="EMBL/GenBank/DDBJ databases">
        <title>Multicomponent nature underlies the extraordinary mechanical properties of spider dragline silk.</title>
        <authorList>
            <person name="Kono N."/>
            <person name="Nakamura H."/>
            <person name="Mori M."/>
            <person name="Yoshida Y."/>
            <person name="Ohtoshi R."/>
            <person name="Malay A.D."/>
            <person name="Moran D.A.P."/>
            <person name="Tomita M."/>
            <person name="Numata K."/>
            <person name="Arakawa K."/>
        </authorList>
    </citation>
    <scope>NUCLEOTIDE SEQUENCE</scope>
</reference>
<keyword evidence="2" id="KW-1185">Reference proteome</keyword>
<evidence type="ECO:0000313" key="2">
    <source>
        <dbReference type="Proteomes" id="UP000887159"/>
    </source>
</evidence>
<dbReference type="InterPro" id="IPR036397">
    <property type="entry name" value="RNaseH_sf"/>
</dbReference>
<organism evidence="1 2">
    <name type="scientific">Trichonephila clavipes</name>
    <name type="common">Golden silk orbweaver</name>
    <name type="synonym">Nephila clavipes</name>
    <dbReference type="NCBI Taxonomy" id="2585209"/>
    <lineage>
        <taxon>Eukaryota</taxon>
        <taxon>Metazoa</taxon>
        <taxon>Ecdysozoa</taxon>
        <taxon>Arthropoda</taxon>
        <taxon>Chelicerata</taxon>
        <taxon>Arachnida</taxon>
        <taxon>Araneae</taxon>
        <taxon>Araneomorphae</taxon>
        <taxon>Entelegynae</taxon>
        <taxon>Araneoidea</taxon>
        <taxon>Nephilidae</taxon>
        <taxon>Trichonephila</taxon>
    </lineage>
</organism>
<dbReference type="Proteomes" id="UP000887159">
    <property type="component" value="Unassembled WGS sequence"/>
</dbReference>
<sequence length="215" mass="24943">MEAVWSARREACLIGRSHLTISSREDRHIIRHACIKPTALLAAVQIQAAPSIRAPLSIRSIPRCLAEGYLVSRRPLHVLSMSPTHRRLLLDWCRARGNWTEAEWNQVVFSDESRFNLSSDYNRVRVWRTRGECLNPDFTLQRHNSPTAGGMIWGDIAYDTRNEAYFWLHGYVNKQNCRIWNEANPQVYVETPLHPEKLTVWFALWVGGIILLLKR</sequence>
<accession>A0A8X6W139</accession>
<comment type="caution">
    <text evidence="1">The sequence shown here is derived from an EMBL/GenBank/DDBJ whole genome shotgun (WGS) entry which is preliminary data.</text>
</comment>
<evidence type="ECO:0000313" key="1">
    <source>
        <dbReference type="EMBL" id="GFY26188.1"/>
    </source>
</evidence>
<dbReference type="AlphaFoldDB" id="A0A8X6W139"/>
<dbReference type="GO" id="GO:0003676">
    <property type="term" value="F:nucleic acid binding"/>
    <property type="evidence" value="ECO:0007669"/>
    <property type="project" value="InterPro"/>
</dbReference>
<name>A0A8X6W139_TRICX</name>
<proteinExistence type="predicted"/>
<gene>
    <name evidence="1" type="primary">X975_14237</name>
    <name evidence="1" type="ORF">TNCV_355041</name>
</gene>
<dbReference type="Gene3D" id="3.30.420.10">
    <property type="entry name" value="Ribonuclease H-like superfamily/Ribonuclease H"/>
    <property type="match status" value="1"/>
</dbReference>
<protein>
    <submittedName>
        <fullName evidence="1">Transposable element Tcb2 transposase</fullName>
    </submittedName>
</protein>
<dbReference type="EMBL" id="BMAU01021374">
    <property type="protein sequence ID" value="GFY26188.1"/>
    <property type="molecule type" value="Genomic_DNA"/>
</dbReference>